<dbReference type="Proteomes" id="UP000256718">
    <property type="component" value="Unassembled WGS sequence"/>
</dbReference>
<evidence type="ECO:0000313" key="3">
    <source>
        <dbReference type="Proteomes" id="UP000256718"/>
    </source>
</evidence>
<protein>
    <submittedName>
        <fullName evidence="2">Uncharacterized protein</fullName>
    </submittedName>
</protein>
<evidence type="ECO:0000256" key="1">
    <source>
        <dbReference type="SAM" id="Coils"/>
    </source>
</evidence>
<evidence type="ECO:0000313" key="2">
    <source>
        <dbReference type="EMBL" id="RDY78630.1"/>
    </source>
</evidence>
<proteinExistence type="predicted"/>
<comment type="caution">
    <text evidence="2">The sequence shown here is derived from an EMBL/GenBank/DDBJ whole genome shotgun (WGS) entry which is preliminary data.</text>
</comment>
<dbReference type="EMBL" id="QHGZ01000214">
    <property type="protein sequence ID" value="RDY78630.1"/>
    <property type="molecule type" value="Genomic_DNA"/>
</dbReference>
<organism evidence="2 3">
    <name type="scientific">Streptococcus agalactiae</name>
    <dbReference type="NCBI Taxonomy" id="1311"/>
    <lineage>
        <taxon>Bacteria</taxon>
        <taxon>Bacillati</taxon>
        <taxon>Bacillota</taxon>
        <taxon>Bacilli</taxon>
        <taxon>Lactobacillales</taxon>
        <taxon>Streptococcaceae</taxon>
        <taxon>Streptococcus</taxon>
    </lineage>
</organism>
<gene>
    <name evidence="2" type="ORF">C4618_10220</name>
</gene>
<keyword evidence="1" id="KW-0175">Coiled coil</keyword>
<sequence length="534" mass="62731">MLIKKIAFGNLEEAFIEKRLTDGVNIIYSDENNKGKTLLFQAFMYSIGNTPIFPGNFKKDDYYFYSMINCAGVDYEFLRKKNTFLVRYLQEFHIFETLSELKYFLKQQNIFDIPVIEKNGREKVADLELFYELFFVGQDSRNPSNIVNKGYYNKSDFFSMIIALKGYSNISHSKELDEIKEEIKVVQNEIKANKEYLKLLKTDKNVSSYLDKFTSNEEFEKFQSRSKQLNDKISEIQRERNREQVRQDKLNQLLKELNSLNREIKSGNVYCTDCGSSNISFKNRDVNFDLSNVEVRKQVLNSIDFQILMSKNEITELTEELNEVQDEFKTLLKDTPKDFKKSLLYSEIINTDIDYDDKLLELNKKLHSLQFDKSILEQRGLNNKEAIKLIKEDIVTKMNTLYKEIDPSGKLIFDDLFTKKDATYSGSDGQVYYFCRLISLNNLLKHSYPIINDSFREGEISTGKEELMIKHFKTLNKQVLLSATLKNQEYIDNKYENLPDINAIDYSINNDSKILDSKYIDEFIILLKKFNIEL</sequence>
<accession>A0A7G7ICP7</accession>
<name>A0A7G7ICP7_STRAG</name>
<dbReference type="AlphaFoldDB" id="A0A7G7ICP7"/>
<dbReference type="RefSeq" id="WP_000905721.1">
    <property type="nucleotide sequence ID" value="NZ_CAXOLC010000006.1"/>
</dbReference>
<reference evidence="2 3" key="1">
    <citation type="journal article" date="2018" name="Emerg. Microbes Infect.">
        <title>Phenotypic and molecular analysis of nontypeable Group B streptococci: identification of cps2a and hybrid cps2a/cps5 Group B streptococcal capsule gene clusters.</title>
        <authorList>
            <person name="Alhhazmi A."/>
            <person name="Tyrrell G.J."/>
        </authorList>
    </citation>
    <scope>NUCLEOTIDE SEQUENCE [LARGE SCALE GENOMIC DNA]</scope>
    <source>
        <strain evidence="2 3">PLGBS17</strain>
    </source>
</reference>
<feature type="coiled-coil region" evidence="1">
    <location>
        <begin position="307"/>
        <end position="334"/>
    </location>
</feature>
<feature type="coiled-coil region" evidence="1">
    <location>
        <begin position="169"/>
        <end position="263"/>
    </location>
</feature>